<dbReference type="Proteomes" id="UP000887159">
    <property type="component" value="Unassembled WGS sequence"/>
</dbReference>
<evidence type="ECO:0000313" key="3">
    <source>
        <dbReference type="EMBL" id="GFX88868.1"/>
    </source>
</evidence>
<keyword evidence="4" id="KW-1185">Reference proteome</keyword>
<proteinExistence type="predicted"/>
<dbReference type="InterPro" id="IPR043502">
    <property type="entry name" value="DNA/RNA_pol_sf"/>
</dbReference>
<dbReference type="InterPro" id="IPR041577">
    <property type="entry name" value="RT_RNaseH_2"/>
</dbReference>
<dbReference type="SUPFAM" id="SSF56672">
    <property type="entry name" value="DNA/RNA polymerases"/>
    <property type="match status" value="1"/>
</dbReference>
<accession>A0A8X6R5N4</accession>
<reference evidence="3" key="1">
    <citation type="submission" date="2020-08" db="EMBL/GenBank/DDBJ databases">
        <title>Multicomponent nature underlies the extraordinary mechanical properties of spider dragline silk.</title>
        <authorList>
            <person name="Kono N."/>
            <person name="Nakamura H."/>
            <person name="Mori M."/>
            <person name="Yoshida Y."/>
            <person name="Ohtoshi R."/>
            <person name="Malay A.D."/>
            <person name="Moran D.A.P."/>
            <person name="Tomita M."/>
            <person name="Numata K."/>
            <person name="Arakawa K."/>
        </authorList>
    </citation>
    <scope>NUCLEOTIDE SEQUENCE</scope>
</reference>
<dbReference type="PANTHER" id="PTHR33064">
    <property type="entry name" value="POL PROTEIN"/>
    <property type="match status" value="1"/>
</dbReference>
<organism evidence="3 4">
    <name type="scientific">Trichonephila clavipes</name>
    <name type="common">Golden silk orbweaver</name>
    <name type="synonym">Nephila clavipes</name>
    <dbReference type="NCBI Taxonomy" id="2585209"/>
    <lineage>
        <taxon>Eukaryota</taxon>
        <taxon>Metazoa</taxon>
        <taxon>Ecdysozoa</taxon>
        <taxon>Arthropoda</taxon>
        <taxon>Chelicerata</taxon>
        <taxon>Arachnida</taxon>
        <taxon>Araneae</taxon>
        <taxon>Araneomorphae</taxon>
        <taxon>Entelegynae</taxon>
        <taxon>Araneoidea</taxon>
        <taxon>Nephilidae</taxon>
        <taxon>Trichonephila</taxon>
    </lineage>
</organism>
<sequence>MTNQYRTGGHKPYLVYENRDSSNRLENDEGDEGRGQVNARIWSAVVGLKKLARYSTFPLLPELLQGVPATRKENMAHKNDKREVQWITESINAFNQCKNQLANVTLLAYPSQDADLALMTDARDFSLGAFLNEITSDGFKPLGFFSKHLAPAQTKYSAFDRELLAAYSAIKYF</sequence>
<dbReference type="PANTHER" id="PTHR33064:SF37">
    <property type="entry name" value="RIBONUCLEASE H"/>
    <property type="match status" value="1"/>
</dbReference>
<feature type="region of interest" description="Disordered" evidence="1">
    <location>
        <begin position="1"/>
        <end position="33"/>
    </location>
</feature>
<gene>
    <name evidence="3" type="primary">pol_4101</name>
    <name evidence="3" type="ORF">TNCV_2575751</name>
</gene>
<name>A0A8X6R5N4_TRICX</name>
<feature type="compositionally biased region" description="Basic and acidic residues" evidence="1">
    <location>
        <begin position="17"/>
        <end position="27"/>
    </location>
</feature>
<feature type="domain" description="Reverse transcriptase/retrotransposon-derived protein RNase H-like" evidence="2">
    <location>
        <begin position="86"/>
        <end position="173"/>
    </location>
</feature>
<dbReference type="InterPro" id="IPR051320">
    <property type="entry name" value="Viral_Replic_Matur_Polypro"/>
</dbReference>
<evidence type="ECO:0000259" key="2">
    <source>
        <dbReference type="Pfam" id="PF17919"/>
    </source>
</evidence>
<dbReference type="EMBL" id="BMAU01021062">
    <property type="protein sequence ID" value="GFX88868.1"/>
    <property type="molecule type" value="Genomic_DNA"/>
</dbReference>
<evidence type="ECO:0000313" key="4">
    <source>
        <dbReference type="Proteomes" id="UP000887159"/>
    </source>
</evidence>
<dbReference type="AlphaFoldDB" id="A0A8X6R5N4"/>
<evidence type="ECO:0000256" key="1">
    <source>
        <dbReference type="SAM" id="MobiDB-lite"/>
    </source>
</evidence>
<protein>
    <submittedName>
        <fullName evidence="3">Retrovirus-related Pol polyprotein from transposon 17.6</fullName>
    </submittedName>
</protein>
<dbReference type="GO" id="GO:0071897">
    <property type="term" value="P:DNA biosynthetic process"/>
    <property type="evidence" value="ECO:0007669"/>
    <property type="project" value="UniProtKB-ARBA"/>
</dbReference>
<dbReference type="Pfam" id="PF17919">
    <property type="entry name" value="RT_RNaseH_2"/>
    <property type="match status" value="1"/>
</dbReference>
<comment type="caution">
    <text evidence="3">The sequence shown here is derived from an EMBL/GenBank/DDBJ whole genome shotgun (WGS) entry which is preliminary data.</text>
</comment>